<evidence type="ECO:0000256" key="6">
    <source>
        <dbReference type="ARBA" id="ARBA00023136"/>
    </source>
</evidence>
<keyword evidence="3 8" id="KW-0812">Transmembrane</keyword>
<feature type="transmembrane region" description="Helical" evidence="8">
    <location>
        <begin position="303"/>
        <end position="324"/>
    </location>
</feature>
<dbReference type="Pfam" id="PF06762">
    <property type="entry name" value="LMF1"/>
    <property type="match status" value="1"/>
</dbReference>
<feature type="domain" description="Lipase maturation factor 1/2 C-terminal" evidence="10">
    <location>
        <begin position="398"/>
        <end position="534"/>
    </location>
</feature>
<evidence type="ECO:0000256" key="8">
    <source>
        <dbReference type="SAM" id="Phobius"/>
    </source>
</evidence>
<dbReference type="InterPro" id="IPR057433">
    <property type="entry name" value="LMF1/2_C"/>
</dbReference>
<evidence type="ECO:0000256" key="4">
    <source>
        <dbReference type="ARBA" id="ARBA00022824"/>
    </source>
</evidence>
<keyword evidence="12" id="KW-1185">Reference proteome</keyword>
<protein>
    <submittedName>
        <fullName evidence="11">Lipase maturation factor family protein</fullName>
    </submittedName>
</protein>
<evidence type="ECO:0000256" key="1">
    <source>
        <dbReference type="ARBA" id="ARBA00004477"/>
    </source>
</evidence>
<comment type="caution">
    <text evidence="11">The sequence shown here is derived from an EMBL/GenBank/DDBJ whole genome shotgun (WGS) entry which is preliminary data.</text>
</comment>
<feature type="transmembrane region" description="Helical" evidence="8">
    <location>
        <begin position="177"/>
        <end position="202"/>
    </location>
</feature>
<evidence type="ECO:0000259" key="9">
    <source>
        <dbReference type="Pfam" id="PF06762"/>
    </source>
</evidence>
<accession>A0ABP8EKI1</accession>
<evidence type="ECO:0000313" key="12">
    <source>
        <dbReference type="Proteomes" id="UP001501586"/>
    </source>
</evidence>
<dbReference type="EMBL" id="BAABAZ010000006">
    <property type="protein sequence ID" value="GAA4284447.1"/>
    <property type="molecule type" value="Genomic_DNA"/>
</dbReference>
<keyword evidence="4" id="KW-0256">Endoplasmic reticulum</keyword>
<feature type="region of interest" description="Disordered" evidence="7">
    <location>
        <begin position="55"/>
        <end position="105"/>
    </location>
</feature>
<reference evidence="12" key="1">
    <citation type="journal article" date="2019" name="Int. J. Syst. Evol. Microbiol.">
        <title>The Global Catalogue of Microorganisms (GCM) 10K type strain sequencing project: providing services to taxonomists for standard genome sequencing and annotation.</title>
        <authorList>
            <consortium name="The Broad Institute Genomics Platform"/>
            <consortium name="The Broad Institute Genome Sequencing Center for Infectious Disease"/>
            <person name="Wu L."/>
            <person name="Ma J."/>
        </authorList>
    </citation>
    <scope>NUCLEOTIDE SEQUENCE [LARGE SCALE GENOMIC DNA]</scope>
    <source>
        <strain evidence="12">JCM 17458</strain>
    </source>
</reference>
<feature type="domain" description="Lipase maturation factor 1/2 N-terminal" evidence="9">
    <location>
        <begin position="169"/>
        <end position="321"/>
    </location>
</feature>
<sequence>MDWTSWLSILDAHDYTIAREVVVRGVAAVYFVAFLSTFNQFPALLGEQGLTPAPDYIRRTMPPEPPARRGSGRSGLRRGGGGFAGGRVGNGDSRRTGRRASHPSPSLFRWHRTPYSDRLLRAICVTGMVLAASAVIGLPQLGPAWAPIPIFLAMWGLYLSIVSIGQRFYGFGWESMLLEAGFIVGFLGSHEVAPPLLIVLFLRWLMFRLEFGAGMIKMRGDASWRNLTAMNYHHQTQPMPNPISRWAHQKPEWWHKSETLGSHVIQLVMPWLLFFPQPIASIAACLIIVSQLALVITGNYAWLNWLTIILAFSGISDSFLRWVFGGAWPGWEWERVVATVQAAEAGVVEAGVVETSPIWWHSLIAVVFVFLLFLSWQPLRNLFSPHQLMNASFNRWHLVNAYGAFGSMTEERREVIIEGTLSERPEEKDWHAYEFKGKPGDVSRMPRQFAPYHLRLDWMMWFLALGSWHEQWFARLLEKLLAADPAILRLLRVDPFDGEPPALIRARVFDYRYATRAETQETGQWWVREELGTLVAPRGRH</sequence>
<dbReference type="PANTHER" id="PTHR14463:SF10">
    <property type="entry name" value="LIPASE MATURATION FACTOR 1"/>
    <property type="match status" value="1"/>
</dbReference>
<comment type="similarity">
    <text evidence="2">Belongs to the lipase maturation factor family.</text>
</comment>
<evidence type="ECO:0000256" key="2">
    <source>
        <dbReference type="ARBA" id="ARBA00005512"/>
    </source>
</evidence>
<dbReference type="Proteomes" id="UP001501586">
    <property type="component" value="Unassembled WGS sequence"/>
</dbReference>
<comment type="subcellular location">
    <subcellularLocation>
        <location evidence="1">Endoplasmic reticulum membrane</location>
        <topology evidence="1">Multi-pass membrane protein</topology>
    </subcellularLocation>
</comment>
<feature type="transmembrane region" description="Helical" evidence="8">
    <location>
        <begin position="358"/>
        <end position="376"/>
    </location>
</feature>
<keyword evidence="6 8" id="KW-0472">Membrane</keyword>
<feature type="transmembrane region" description="Helical" evidence="8">
    <location>
        <begin position="144"/>
        <end position="165"/>
    </location>
</feature>
<name>A0ABP8EKI1_9MICO</name>
<feature type="transmembrane region" description="Helical" evidence="8">
    <location>
        <begin position="119"/>
        <end position="138"/>
    </location>
</feature>
<gene>
    <name evidence="11" type="ORF">GCM10022261_19780</name>
</gene>
<dbReference type="InterPro" id="IPR057434">
    <property type="entry name" value="LMF1/2_N"/>
</dbReference>
<dbReference type="Pfam" id="PF25179">
    <property type="entry name" value="LMF1_C"/>
    <property type="match status" value="1"/>
</dbReference>
<dbReference type="RefSeq" id="WP_236866490.1">
    <property type="nucleotide sequence ID" value="NZ_BAABAZ010000006.1"/>
</dbReference>
<keyword evidence="5 8" id="KW-1133">Transmembrane helix</keyword>
<dbReference type="PANTHER" id="PTHR14463">
    <property type="entry name" value="LIPASE MATURATION FACTOR"/>
    <property type="match status" value="1"/>
</dbReference>
<proteinExistence type="inferred from homology"/>
<evidence type="ECO:0000256" key="7">
    <source>
        <dbReference type="SAM" id="MobiDB-lite"/>
    </source>
</evidence>
<organism evidence="11 12">
    <name type="scientific">Brevibacterium daeguense</name>
    <dbReference type="NCBI Taxonomy" id="909936"/>
    <lineage>
        <taxon>Bacteria</taxon>
        <taxon>Bacillati</taxon>
        <taxon>Actinomycetota</taxon>
        <taxon>Actinomycetes</taxon>
        <taxon>Micrococcales</taxon>
        <taxon>Brevibacteriaceae</taxon>
        <taxon>Brevibacterium</taxon>
    </lineage>
</organism>
<evidence type="ECO:0000259" key="10">
    <source>
        <dbReference type="Pfam" id="PF25179"/>
    </source>
</evidence>
<feature type="transmembrane region" description="Helical" evidence="8">
    <location>
        <begin position="279"/>
        <end position="296"/>
    </location>
</feature>
<feature type="compositionally biased region" description="Gly residues" evidence="7">
    <location>
        <begin position="77"/>
        <end position="89"/>
    </location>
</feature>
<evidence type="ECO:0000256" key="5">
    <source>
        <dbReference type="ARBA" id="ARBA00022989"/>
    </source>
</evidence>
<evidence type="ECO:0000313" key="11">
    <source>
        <dbReference type="EMBL" id="GAA4284447.1"/>
    </source>
</evidence>
<dbReference type="InterPro" id="IPR009613">
    <property type="entry name" value="LMF"/>
</dbReference>
<evidence type="ECO:0000256" key="3">
    <source>
        <dbReference type="ARBA" id="ARBA00022692"/>
    </source>
</evidence>